<dbReference type="GO" id="GO:0046872">
    <property type="term" value="F:metal ion binding"/>
    <property type="evidence" value="ECO:0007669"/>
    <property type="project" value="UniProtKB-KW"/>
</dbReference>
<name>A0ABD5XV71_9EURY</name>
<evidence type="ECO:0000256" key="3">
    <source>
        <dbReference type="SAM" id="MobiDB-lite"/>
    </source>
</evidence>
<dbReference type="InterPro" id="IPR000923">
    <property type="entry name" value="BlueCu_1"/>
</dbReference>
<evidence type="ECO:0000313" key="6">
    <source>
        <dbReference type="Proteomes" id="UP001596368"/>
    </source>
</evidence>
<feature type="domain" description="Blue (type 1) copper" evidence="4">
    <location>
        <begin position="80"/>
        <end position="154"/>
    </location>
</feature>
<evidence type="ECO:0000313" key="5">
    <source>
        <dbReference type="EMBL" id="MFC7137396.1"/>
    </source>
</evidence>
<dbReference type="EMBL" id="JBHSZG010000001">
    <property type="protein sequence ID" value="MFC7137396.1"/>
    <property type="molecule type" value="Genomic_DNA"/>
</dbReference>
<sequence>MSRPSGRIPDGFRTTPWRRRSQPEYGPQTRPRRRATGLVAGLAGCAGARGDDTVPEPTAAPGDPTTATVDLANDAVAPIRLPVEPPVTVEWVNRGPYVHNVKSATCHDAATPWEYFSGNYGEGESETDTFRRPGVYEDFCTVHGTATMCGAVLVGNVTLEEPLPCE</sequence>
<evidence type="ECO:0000259" key="4">
    <source>
        <dbReference type="Pfam" id="PF00127"/>
    </source>
</evidence>
<dbReference type="InterPro" id="IPR008972">
    <property type="entry name" value="Cupredoxin"/>
</dbReference>
<comment type="caution">
    <text evidence="5">The sequence shown here is derived from an EMBL/GenBank/DDBJ whole genome shotgun (WGS) entry which is preliminary data.</text>
</comment>
<evidence type="ECO:0000256" key="2">
    <source>
        <dbReference type="ARBA" id="ARBA00023008"/>
    </source>
</evidence>
<keyword evidence="2" id="KW-0186">Copper</keyword>
<gene>
    <name evidence="5" type="ORF">ACFQRB_15015</name>
</gene>
<keyword evidence="6" id="KW-1185">Reference proteome</keyword>
<evidence type="ECO:0000256" key="1">
    <source>
        <dbReference type="ARBA" id="ARBA00022723"/>
    </source>
</evidence>
<dbReference type="Proteomes" id="UP001596368">
    <property type="component" value="Unassembled WGS sequence"/>
</dbReference>
<dbReference type="AlphaFoldDB" id="A0ABD5XV71"/>
<keyword evidence="1" id="KW-0479">Metal-binding</keyword>
<organism evidence="5 6">
    <name type="scientific">Halobaculum litoreum</name>
    <dbReference type="NCBI Taxonomy" id="3031998"/>
    <lineage>
        <taxon>Archaea</taxon>
        <taxon>Methanobacteriati</taxon>
        <taxon>Methanobacteriota</taxon>
        <taxon>Stenosarchaea group</taxon>
        <taxon>Halobacteria</taxon>
        <taxon>Halobacteriales</taxon>
        <taxon>Haloferacaceae</taxon>
        <taxon>Halobaculum</taxon>
    </lineage>
</organism>
<feature type="region of interest" description="Disordered" evidence="3">
    <location>
        <begin position="1"/>
        <end position="35"/>
    </location>
</feature>
<dbReference type="SUPFAM" id="SSF49503">
    <property type="entry name" value="Cupredoxins"/>
    <property type="match status" value="1"/>
</dbReference>
<reference evidence="5 6" key="1">
    <citation type="journal article" date="2019" name="Int. J. Syst. Evol. Microbiol.">
        <title>The Global Catalogue of Microorganisms (GCM) 10K type strain sequencing project: providing services to taxonomists for standard genome sequencing and annotation.</title>
        <authorList>
            <consortium name="The Broad Institute Genomics Platform"/>
            <consortium name="The Broad Institute Genome Sequencing Center for Infectious Disease"/>
            <person name="Wu L."/>
            <person name="Ma J."/>
        </authorList>
    </citation>
    <scope>NUCLEOTIDE SEQUENCE [LARGE SCALE GENOMIC DNA]</scope>
    <source>
        <strain evidence="5 6">DT92</strain>
    </source>
</reference>
<proteinExistence type="predicted"/>
<accession>A0ABD5XV71</accession>
<dbReference type="Pfam" id="PF00127">
    <property type="entry name" value="Copper-bind"/>
    <property type="match status" value="1"/>
</dbReference>
<dbReference type="Gene3D" id="2.60.40.420">
    <property type="entry name" value="Cupredoxins - blue copper proteins"/>
    <property type="match status" value="1"/>
</dbReference>
<protein>
    <submittedName>
        <fullName evidence="5">Plastocyanin/azurin family copper-binding protein</fullName>
    </submittedName>
</protein>